<dbReference type="AlphaFoldDB" id="A0A0G4EJC2"/>
<feature type="transmembrane region" description="Helical" evidence="2">
    <location>
        <begin position="46"/>
        <end position="69"/>
    </location>
</feature>
<dbReference type="SUPFAM" id="SSF103481">
    <property type="entry name" value="Multidrug resistance efflux transporter EmrE"/>
    <property type="match status" value="1"/>
</dbReference>
<feature type="region of interest" description="Disordered" evidence="1">
    <location>
        <begin position="388"/>
        <end position="498"/>
    </location>
</feature>
<sequence>MEARGLVLEIFVIVCWYLGSAMHSVITKTALRPSSTEMSLADRVFFGSLVTSLQLCVAGFFAIPFLLFYRKSLFEGQGVRGTFMRFLNFDFFFSSCLYALANICANTALGGGRVLLVQIIKCSELIITTILAWLIAGTAAPTAQIAALSLSSFGIILVVHDTVQGGSGGSGSLIAVFFALLGALSISLRNVLVSKKGEGATIPFFVLSVLGCCVACLISLCLFMVGAAPTSVSIPPALLSGLFHSTYNMASLGFLAMVSSPIVHAYFNAVKRAVIIITAEVLRCGLPTGVQILGSFMAIIGLHLSKSAKPKKAPEKEVLKGHASQGGGRYPNWWSLLGALVVCLVFWHTAIATRCSSDAPIMEAIKNIASPENLNSLLGASTVATANLKGKAKAPQQPANTGGAGADAQPQPQPPPAPPAAADGEEADKEKVVSQNVAAASMALPQGSSGDGDGDQQPPPPPAEDQQPPEQGEQAQEVGGEQQGAAAVAPRVDEAERSRTMAVSQKILEERTWEGVIGAQQEAMIDAYSALVKGYKRAMMFGLADHENKGDAAINYGQYLVLKKLGLEVVHFCAPKLAEDCDYDEALRVAQSSDDPLIIFYTGGGNFGDIWQKYVDDRERLVARFRDHPEYPIVVFPQTIKFEHDDTMVAHAEKMRHPNISFIARDIPSYEWLMQCPFEYKMAYMLPDSAFMMGVTPPPISPTYDILWVKRTDREKRDYKLPPAPKGVKVKQDDWVSYNSTNIKWREKYPVRNGEGYEFFQTVVTKSRLNRGLQFLARGNVVVADRLHAHILCTLMRKPHVILDNNYGKIRQYRSAWTDGLVEGGLVHIATTPEEAMDKALAILKGTTQQLKQADSDSGKSAEKKDSVETDERSGEGEGEGEGGGKEKVQA</sequence>
<feature type="transmembrane region" description="Helical" evidence="2">
    <location>
        <begin position="333"/>
        <end position="352"/>
    </location>
</feature>
<dbReference type="Proteomes" id="UP000041254">
    <property type="component" value="Unassembled WGS sequence"/>
</dbReference>
<dbReference type="OrthoDB" id="6134158at2759"/>
<evidence type="ECO:0000259" key="3">
    <source>
        <dbReference type="Pfam" id="PF03151"/>
    </source>
</evidence>
<feature type="compositionally biased region" description="Basic and acidic residues" evidence="1">
    <location>
        <begin position="854"/>
        <end position="876"/>
    </location>
</feature>
<evidence type="ECO:0000259" key="4">
    <source>
        <dbReference type="Pfam" id="PF04230"/>
    </source>
</evidence>
<proteinExistence type="predicted"/>
<feature type="transmembrane region" description="Helical" evidence="2">
    <location>
        <begin position="204"/>
        <end position="227"/>
    </location>
</feature>
<feature type="domain" description="Sugar phosphate transporter" evidence="3">
    <location>
        <begin position="11"/>
        <end position="304"/>
    </location>
</feature>
<evidence type="ECO:0000313" key="6">
    <source>
        <dbReference type="Proteomes" id="UP000041254"/>
    </source>
</evidence>
<name>A0A0G4EJC2_VITBC</name>
<feature type="transmembrane region" description="Helical" evidence="2">
    <location>
        <begin position="247"/>
        <end position="269"/>
    </location>
</feature>
<feature type="transmembrane region" description="Helical" evidence="2">
    <location>
        <begin position="143"/>
        <end position="160"/>
    </location>
</feature>
<dbReference type="EMBL" id="CDMY01000243">
    <property type="protein sequence ID" value="CEL96597.1"/>
    <property type="molecule type" value="Genomic_DNA"/>
</dbReference>
<feature type="transmembrane region" description="Helical" evidence="2">
    <location>
        <begin position="89"/>
        <end position="109"/>
    </location>
</feature>
<dbReference type="InterPro" id="IPR037185">
    <property type="entry name" value="EmrE-like"/>
</dbReference>
<feature type="transmembrane region" description="Helical" evidence="2">
    <location>
        <begin position="115"/>
        <end position="136"/>
    </location>
</feature>
<feature type="transmembrane region" description="Helical" evidence="2">
    <location>
        <begin position="172"/>
        <end position="192"/>
    </location>
</feature>
<keyword evidence="2" id="KW-0812">Transmembrane</keyword>
<accession>A0A0G4EJC2</accession>
<dbReference type="InParanoid" id="A0A0G4EJC2"/>
<feature type="domain" description="Polysaccharide pyruvyl transferase" evidence="4">
    <location>
        <begin position="548"/>
        <end position="806"/>
    </location>
</feature>
<evidence type="ECO:0000313" key="5">
    <source>
        <dbReference type="EMBL" id="CEL96597.1"/>
    </source>
</evidence>
<organism evidence="5 6">
    <name type="scientific">Vitrella brassicaformis (strain CCMP3155)</name>
    <dbReference type="NCBI Taxonomy" id="1169540"/>
    <lineage>
        <taxon>Eukaryota</taxon>
        <taxon>Sar</taxon>
        <taxon>Alveolata</taxon>
        <taxon>Colpodellida</taxon>
        <taxon>Vitrellaceae</taxon>
        <taxon>Vitrella</taxon>
    </lineage>
</organism>
<keyword evidence="2" id="KW-1133">Transmembrane helix</keyword>
<feature type="transmembrane region" description="Helical" evidence="2">
    <location>
        <begin position="7"/>
        <end position="26"/>
    </location>
</feature>
<reference evidence="5 6" key="1">
    <citation type="submission" date="2014-11" db="EMBL/GenBank/DDBJ databases">
        <authorList>
            <person name="Zhu J."/>
            <person name="Qi W."/>
            <person name="Song R."/>
        </authorList>
    </citation>
    <scope>NUCLEOTIDE SEQUENCE [LARGE SCALE GENOMIC DNA]</scope>
</reference>
<evidence type="ECO:0000256" key="2">
    <source>
        <dbReference type="SAM" id="Phobius"/>
    </source>
</evidence>
<protein>
    <submittedName>
        <fullName evidence="5">Uncharacterized protein</fullName>
    </submittedName>
</protein>
<dbReference type="Pfam" id="PF03151">
    <property type="entry name" value="TPT"/>
    <property type="match status" value="1"/>
</dbReference>
<keyword evidence="2" id="KW-0472">Membrane</keyword>
<feature type="region of interest" description="Disordered" evidence="1">
    <location>
        <begin position="848"/>
        <end position="891"/>
    </location>
</feature>
<dbReference type="VEuPathDB" id="CryptoDB:Vbra_7577"/>
<keyword evidence="6" id="KW-1185">Reference proteome</keyword>
<gene>
    <name evidence="5" type="ORF">Vbra_7577</name>
</gene>
<dbReference type="InterPro" id="IPR004853">
    <property type="entry name" value="Sugar_P_trans_dom"/>
</dbReference>
<evidence type="ECO:0000256" key="1">
    <source>
        <dbReference type="SAM" id="MobiDB-lite"/>
    </source>
</evidence>
<dbReference type="Pfam" id="PF04230">
    <property type="entry name" value="PS_pyruv_trans"/>
    <property type="match status" value="1"/>
</dbReference>
<feature type="compositionally biased region" description="Low complexity" evidence="1">
    <location>
        <begin position="464"/>
        <end position="490"/>
    </location>
</feature>
<dbReference type="InterPro" id="IPR007345">
    <property type="entry name" value="Polysacch_pyruvyl_Trfase"/>
</dbReference>